<accession>A0A975WCA3</accession>
<dbReference type="GeneID" id="80819514"/>
<reference evidence="1 2" key="1">
    <citation type="submission" date="2016-10" db="EMBL/GenBank/DDBJ databases">
        <authorList>
            <person name="Varghese N."/>
            <person name="Submissions S."/>
        </authorList>
    </citation>
    <scope>NUCLEOTIDE SEQUENCE [LARGE SCALE GENOMIC DNA]</scope>
    <source>
        <strain evidence="1 2">FF3</strain>
    </source>
</reference>
<dbReference type="AlphaFoldDB" id="A0A975WCA3"/>
<comment type="caution">
    <text evidence="1">The sequence shown here is derived from an EMBL/GenBank/DDBJ whole genome shotgun (WGS) entry which is preliminary data.</text>
</comment>
<dbReference type="Proteomes" id="UP000182932">
    <property type="component" value="Unassembled WGS sequence"/>
</dbReference>
<dbReference type="Pfam" id="PF05521">
    <property type="entry name" value="Phage_HCP"/>
    <property type="match status" value="1"/>
</dbReference>
<sequence length="114" mass="12567">MVLNAGSLNRRIQIRRFVRTGTDPYGSPTGDWEDHGSPIFARRRDVSDAERISGGAWDNVQVTRFVIRASAFGRGIARSDKLVHEGITFVIDGIKEVPPGRAFLEITAITSESP</sequence>
<evidence type="ECO:0000313" key="2">
    <source>
        <dbReference type="Proteomes" id="UP000182932"/>
    </source>
</evidence>
<name>A0A975WCA3_9RHOB</name>
<proteinExistence type="predicted"/>
<organism evidence="1 2">
    <name type="scientific">Marinovum algicola</name>
    <dbReference type="NCBI Taxonomy" id="42444"/>
    <lineage>
        <taxon>Bacteria</taxon>
        <taxon>Pseudomonadati</taxon>
        <taxon>Pseudomonadota</taxon>
        <taxon>Alphaproteobacteria</taxon>
        <taxon>Rhodobacterales</taxon>
        <taxon>Roseobacteraceae</taxon>
        <taxon>Marinovum</taxon>
    </lineage>
</organism>
<protein>
    <submittedName>
        <fullName evidence="1">Head-tail adaptor</fullName>
    </submittedName>
</protein>
<dbReference type="InterPro" id="IPR008767">
    <property type="entry name" value="Phage_SPP1_head-tail_adaptor"/>
</dbReference>
<dbReference type="RefSeq" id="WP_074837512.1">
    <property type="nucleotide sequence ID" value="NZ_FNYY01000012.1"/>
</dbReference>
<dbReference type="InterPro" id="IPR038666">
    <property type="entry name" value="SSP1_head-tail_sf"/>
</dbReference>
<keyword evidence="2" id="KW-1185">Reference proteome</keyword>
<evidence type="ECO:0000313" key="1">
    <source>
        <dbReference type="EMBL" id="SEJ87684.1"/>
    </source>
</evidence>
<gene>
    <name evidence="1" type="ORF">SAMN04487940_112114</name>
</gene>
<dbReference type="EMBL" id="FNYY01000012">
    <property type="protein sequence ID" value="SEJ87684.1"/>
    <property type="molecule type" value="Genomic_DNA"/>
</dbReference>
<dbReference type="Gene3D" id="2.40.10.270">
    <property type="entry name" value="Bacteriophage SPP1 head-tail adaptor protein"/>
    <property type="match status" value="1"/>
</dbReference>